<dbReference type="PROSITE" id="PS51450">
    <property type="entry name" value="LRR"/>
    <property type="match status" value="2"/>
</dbReference>
<keyword evidence="1" id="KW-0433">Leucine-rich repeat</keyword>
<dbReference type="PANTHER" id="PTHR18849:SF0">
    <property type="entry name" value="CILIA- AND FLAGELLA-ASSOCIATED PROTEIN 410-RELATED"/>
    <property type="match status" value="1"/>
</dbReference>
<dbReference type="SUPFAM" id="SSF52058">
    <property type="entry name" value="L domain-like"/>
    <property type="match status" value="1"/>
</dbReference>
<feature type="region of interest" description="Disordered" evidence="3">
    <location>
        <begin position="585"/>
        <end position="606"/>
    </location>
</feature>
<accession>A0A5N5SXY2</accession>
<evidence type="ECO:0000256" key="4">
    <source>
        <dbReference type="SAM" id="Phobius"/>
    </source>
</evidence>
<sequence>MSLLHMTVVRMGYHLRNNSWKRSDPARAIVRQFEKYSEYHCHLIQLGQFYHEMFNSLSPEAQGTQNLTGKRSMDIINIFRWGILNENPKNHRILKQFIIILLGIYMVNVSFTGVDFFLCNIVGGSCATSFSKMVKLTEDMVIARSKGAELHNIKKLNCWGSELTNVAVVRNLPNVEVLSLSVNQISTLEDFQYCRNLQELYIRKNNINDINEVLYLQNIPKLKWLWLADNPCAEFDEYRLTVLRALPHLHKLDNIDVKPEEVHQAKISGLALPLPNSNIRGQEGSEIPRSNSNADSLKSESGGRNSSLSDSSPTSLRANQGTVRHSNGFNQSLEEGYEYAQNVYDEDEEQPQIQRTSMASPPHEAETYERKPHTTTQQLQNLTLSNGYFKGRNSRYYEPSGTTYMEYEEDKGSSLNNGQQQHPHQQYVTTARRQMYGGNVRSQQQRQGSPRRSSQVVTSPIDPESHGEGRSFSRSSADFAYDSHNANYVGREEAYPQSRRTSREQQYRDHGWVGEPDGYNRERGSHIRVDDGHRQSYVGNRPLPQDYRSPPSGEMRHFPVRPSTMTDVIQQHYDGIYRRVDQQIENASRTPSIDRPSPTRPYPLRPKTRVSNVLSAVLCLIKELDYSSLEVVEMAIRCRMDELED</sequence>
<dbReference type="InterPro" id="IPR032675">
    <property type="entry name" value="LRR_dom_sf"/>
</dbReference>
<feature type="region of interest" description="Disordered" evidence="3">
    <location>
        <begin position="408"/>
        <end position="427"/>
    </location>
</feature>
<feature type="compositionally biased region" description="Polar residues" evidence="3">
    <location>
        <begin position="316"/>
        <end position="330"/>
    </location>
</feature>
<dbReference type="OrthoDB" id="1517790at2759"/>
<keyword evidence="4" id="KW-1133">Transmembrane helix</keyword>
<evidence type="ECO:0000256" key="3">
    <source>
        <dbReference type="SAM" id="MobiDB-lite"/>
    </source>
</evidence>
<proteinExistence type="predicted"/>
<feature type="region of interest" description="Disordered" evidence="3">
    <location>
        <begin position="273"/>
        <end position="330"/>
    </location>
</feature>
<evidence type="ECO:0000256" key="2">
    <source>
        <dbReference type="ARBA" id="ARBA00022737"/>
    </source>
</evidence>
<comment type="caution">
    <text evidence="6">The sequence shown here is derived from an EMBL/GenBank/DDBJ whole genome shotgun (WGS) entry which is preliminary data.</text>
</comment>
<feature type="region of interest" description="Disordered" evidence="3">
    <location>
        <begin position="345"/>
        <end position="377"/>
    </location>
</feature>
<keyword evidence="7" id="KW-1185">Reference proteome</keyword>
<feature type="domain" description="U2A'/phosphoprotein 32 family A C-terminal" evidence="5">
    <location>
        <begin position="235"/>
        <end position="253"/>
    </location>
</feature>
<gene>
    <name evidence="6" type="ORF">Anas_08642</name>
</gene>
<dbReference type="GO" id="GO:0036064">
    <property type="term" value="C:ciliary basal body"/>
    <property type="evidence" value="ECO:0007669"/>
    <property type="project" value="UniProtKB-ARBA"/>
</dbReference>
<dbReference type="InterPro" id="IPR003603">
    <property type="entry name" value="U2A'_phosphoprotein32A_C"/>
</dbReference>
<dbReference type="SMART" id="SM00446">
    <property type="entry name" value="LRRcap"/>
    <property type="match status" value="1"/>
</dbReference>
<feature type="compositionally biased region" description="Low complexity" evidence="3">
    <location>
        <begin position="441"/>
        <end position="455"/>
    </location>
</feature>
<reference evidence="6 7" key="1">
    <citation type="journal article" date="2019" name="PLoS Biol.">
        <title>Sex chromosomes control vertical transmission of feminizing Wolbachia symbionts in an isopod.</title>
        <authorList>
            <person name="Becking T."/>
            <person name="Chebbi M.A."/>
            <person name="Giraud I."/>
            <person name="Moumen B."/>
            <person name="Laverre T."/>
            <person name="Caubet Y."/>
            <person name="Peccoud J."/>
            <person name="Gilbert C."/>
            <person name="Cordaux R."/>
        </authorList>
    </citation>
    <scope>NUCLEOTIDE SEQUENCE [LARGE SCALE GENOMIC DNA]</scope>
    <source>
        <strain evidence="6">ANa2</strain>
        <tissue evidence="6">Whole body excluding digestive tract and cuticle</tissue>
    </source>
</reference>
<organism evidence="6 7">
    <name type="scientific">Armadillidium nasatum</name>
    <dbReference type="NCBI Taxonomy" id="96803"/>
    <lineage>
        <taxon>Eukaryota</taxon>
        <taxon>Metazoa</taxon>
        <taxon>Ecdysozoa</taxon>
        <taxon>Arthropoda</taxon>
        <taxon>Crustacea</taxon>
        <taxon>Multicrustacea</taxon>
        <taxon>Malacostraca</taxon>
        <taxon>Eumalacostraca</taxon>
        <taxon>Peracarida</taxon>
        <taxon>Isopoda</taxon>
        <taxon>Oniscidea</taxon>
        <taxon>Crinocheta</taxon>
        <taxon>Armadillidiidae</taxon>
        <taxon>Armadillidium</taxon>
    </lineage>
</organism>
<feature type="region of interest" description="Disordered" evidence="3">
    <location>
        <begin position="488"/>
        <end position="559"/>
    </location>
</feature>
<evidence type="ECO:0000313" key="7">
    <source>
        <dbReference type="Proteomes" id="UP000326759"/>
    </source>
</evidence>
<dbReference type="GO" id="GO:0007010">
    <property type="term" value="P:cytoskeleton organization"/>
    <property type="evidence" value="ECO:0007669"/>
    <property type="project" value="TreeGrafter"/>
</dbReference>
<protein>
    <submittedName>
        <fullName evidence="6">Protein C21orf2-like protein</fullName>
    </submittedName>
</protein>
<keyword evidence="4" id="KW-0472">Membrane</keyword>
<evidence type="ECO:0000259" key="5">
    <source>
        <dbReference type="SMART" id="SM00446"/>
    </source>
</evidence>
<feature type="compositionally biased region" description="Low complexity" evidence="3">
    <location>
        <begin position="299"/>
        <end position="315"/>
    </location>
</feature>
<dbReference type="FunFam" id="3.80.10.10:FF:000094">
    <property type="entry name" value="protein C21orf2 isoform X1"/>
    <property type="match status" value="1"/>
</dbReference>
<feature type="compositionally biased region" description="Basic and acidic residues" evidence="3">
    <location>
        <begin position="501"/>
        <end position="534"/>
    </location>
</feature>
<dbReference type="InterPro" id="IPR001611">
    <property type="entry name" value="Leu-rich_rpt"/>
</dbReference>
<name>A0A5N5SXY2_9CRUS</name>
<dbReference type="AlphaFoldDB" id="A0A5N5SXY2"/>
<feature type="region of interest" description="Disordered" evidence="3">
    <location>
        <begin position="438"/>
        <end position="474"/>
    </location>
</feature>
<evidence type="ECO:0000313" key="6">
    <source>
        <dbReference type="EMBL" id="KAB7498785.1"/>
    </source>
</evidence>
<dbReference type="Gene3D" id="3.80.10.10">
    <property type="entry name" value="Ribonuclease Inhibitor"/>
    <property type="match status" value="1"/>
</dbReference>
<feature type="compositionally biased region" description="Polar residues" evidence="3">
    <location>
        <begin position="413"/>
        <end position="427"/>
    </location>
</feature>
<dbReference type="Pfam" id="PF14580">
    <property type="entry name" value="LRR_9"/>
    <property type="match status" value="1"/>
</dbReference>
<dbReference type="Proteomes" id="UP000326759">
    <property type="component" value="Unassembled WGS sequence"/>
</dbReference>
<feature type="transmembrane region" description="Helical" evidence="4">
    <location>
        <begin position="97"/>
        <end position="118"/>
    </location>
</feature>
<dbReference type="GO" id="GO:0097733">
    <property type="term" value="C:photoreceptor cell cilium"/>
    <property type="evidence" value="ECO:0007669"/>
    <property type="project" value="UniProtKB-ARBA"/>
</dbReference>
<dbReference type="PANTHER" id="PTHR18849">
    <property type="entry name" value="LEUCINE RICH REPEAT PROTEIN"/>
    <property type="match status" value="1"/>
</dbReference>
<keyword evidence="2" id="KW-0677">Repeat</keyword>
<keyword evidence="4" id="KW-0812">Transmembrane</keyword>
<feature type="compositionally biased region" description="Basic and acidic residues" evidence="3">
    <location>
        <begin position="363"/>
        <end position="372"/>
    </location>
</feature>
<dbReference type="EMBL" id="SEYY01018992">
    <property type="protein sequence ID" value="KAB7498785.1"/>
    <property type="molecule type" value="Genomic_DNA"/>
</dbReference>
<evidence type="ECO:0000256" key="1">
    <source>
        <dbReference type="ARBA" id="ARBA00022614"/>
    </source>
</evidence>